<gene>
    <name evidence="3" type="ORF">EAX62_01090</name>
</gene>
<feature type="domain" description="AB hydrolase-1" evidence="2">
    <location>
        <begin position="148"/>
        <end position="361"/>
    </location>
</feature>
<dbReference type="AlphaFoldDB" id="A0A3M0GVD5"/>
<evidence type="ECO:0000259" key="2">
    <source>
        <dbReference type="Pfam" id="PF12697"/>
    </source>
</evidence>
<evidence type="ECO:0000256" key="1">
    <source>
        <dbReference type="SAM" id="MobiDB-lite"/>
    </source>
</evidence>
<dbReference type="InterPro" id="IPR000073">
    <property type="entry name" value="AB_hydrolase_1"/>
</dbReference>
<dbReference type="GO" id="GO:0016787">
    <property type="term" value="F:hydrolase activity"/>
    <property type="evidence" value="ECO:0007669"/>
    <property type="project" value="UniProtKB-KW"/>
</dbReference>
<comment type="caution">
    <text evidence="3">The sequence shown here is derived from an EMBL/GenBank/DDBJ whole genome shotgun (WGS) entry which is preliminary data.</text>
</comment>
<name>A0A3M0GVD5_9ACTN</name>
<sequence>MGTSTMPPPTPSRPERIPPTRPVVRRMNADASPVLPALTDPPPRPPSHAGRPRAHRVRRGMESGTAGSVAGSPGQGPHEAKWCGTTRWTAVPASTLSRVSLACDDVGPGLTQGGAITMSEHPPATSDTVTSADGTSISWNRQGAGPALVMVHCVATSRAGTPQQTLASALAEHFTVYTYDRRGTGLSSTTGPYAVEREFEDLAAIASLADGPVDVYGFSSGATLALLAAESGADIRRLALLEPPLNPEPDPGLAVRDEAQRRIDADLADARHWFDTQVVGVPEEVLAGFHPSAEDLENTRTIVHELMFLPGTPPQRFAGVQTPTLIMASDHTAPSLLEWSAQLGEAMPRATYRVLAGGWHGVDDNTLTRTIVEYLSAE</sequence>
<dbReference type="EMBL" id="REFW01000001">
    <property type="protein sequence ID" value="RMB61296.1"/>
    <property type="molecule type" value="Genomic_DNA"/>
</dbReference>
<reference evidence="3 4" key="1">
    <citation type="submission" date="2018-10" db="EMBL/GenBank/DDBJ databases">
        <title>Tessaracoccus antarcticuss sp. nov., isolated from sediment.</title>
        <authorList>
            <person name="Zhou L.Y."/>
            <person name="Du Z.J."/>
        </authorList>
    </citation>
    <scope>NUCLEOTIDE SEQUENCE [LARGE SCALE GENOMIC DNA]</scope>
    <source>
        <strain evidence="3 4">JDX10</strain>
    </source>
</reference>
<accession>A0A3M0GVD5</accession>
<protein>
    <submittedName>
        <fullName evidence="3">Alpha/beta hydrolase</fullName>
    </submittedName>
</protein>
<feature type="compositionally biased region" description="Pro residues" evidence="1">
    <location>
        <begin position="1"/>
        <end position="12"/>
    </location>
</feature>
<feature type="region of interest" description="Disordered" evidence="1">
    <location>
        <begin position="1"/>
        <end position="81"/>
    </location>
</feature>
<evidence type="ECO:0000313" key="3">
    <source>
        <dbReference type="EMBL" id="RMB61296.1"/>
    </source>
</evidence>
<keyword evidence="4" id="KW-1185">Reference proteome</keyword>
<dbReference type="Proteomes" id="UP000275256">
    <property type="component" value="Unassembled WGS sequence"/>
</dbReference>
<dbReference type="SUPFAM" id="SSF53474">
    <property type="entry name" value="alpha/beta-Hydrolases"/>
    <property type="match status" value="1"/>
</dbReference>
<keyword evidence="3" id="KW-0378">Hydrolase</keyword>
<proteinExistence type="predicted"/>
<dbReference type="InterPro" id="IPR029058">
    <property type="entry name" value="AB_hydrolase_fold"/>
</dbReference>
<organism evidence="3 4">
    <name type="scientific">Tessaracoccus antarcticus</name>
    <dbReference type="NCBI Taxonomy" id="2479848"/>
    <lineage>
        <taxon>Bacteria</taxon>
        <taxon>Bacillati</taxon>
        <taxon>Actinomycetota</taxon>
        <taxon>Actinomycetes</taxon>
        <taxon>Propionibacteriales</taxon>
        <taxon>Propionibacteriaceae</taxon>
        <taxon>Tessaracoccus</taxon>
    </lineage>
</organism>
<dbReference type="Pfam" id="PF12697">
    <property type="entry name" value="Abhydrolase_6"/>
    <property type="match status" value="1"/>
</dbReference>
<dbReference type="Gene3D" id="3.40.50.1820">
    <property type="entry name" value="alpha/beta hydrolase"/>
    <property type="match status" value="1"/>
</dbReference>
<evidence type="ECO:0000313" key="4">
    <source>
        <dbReference type="Proteomes" id="UP000275256"/>
    </source>
</evidence>